<keyword evidence="1" id="KW-0732">Signal</keyword>
<organism evidence="2 3">
    <name type="scientific">Panicum virgatum</name>
    <name type="common">Blackwell switchgrass</name>
    <dbReference type="NCBI Taxonomy" id="38727"/>
    <lineage>
        <taxon>Eukaryota</taxon>
        <taxon>Viridiplantae</taxon>
        <taxon>Streptophyta</taxon>
        <taxon>Embryophyta</taxon>
        <taxon>Tracheophyta</taxon>
        <taxon>Spermatophyta</taxon>
        <taxon>Magnoliopsida</taxon>
        <taxon>Liliopsida</taxon>
        <taxon>Poales</taxon>
        <taxon>Poaceae</taxon>
        <taxon>PACMAD clade</taxon>
        <taxon>Panicoideae</taxon>
        <taxon>Panicodae</taxon>
        <taxon>Paniceae</taxon>
        <taxon>Panicinae</taxon>
        <taxon>Panicum</taxon>
        <taxon>Panicum sect. Hiantes</taxon>
    </lineage>
</organism>
<proteinExistence type="predicted"/>
<accession>A0A8T0MP84</accession>
<comment type="caution">
    <text evidence="2">The sequence shown here is derived from an EMBL/GenBank/DDBJ whole genome shotgun (WGS) entry which is preliminary data.</text>
</comment>
<keyword evidence="3" id="KW-1185">Reference proteome</keyword>
<sequence>MIWINILAIMATLTSHLMNGISHDPLVIRHRTLILHNRVHDDLRRRRWRRRRLTPCTSIVRHLQSSTTTQ</sequence>
<name>A0A8T0MP84_PANVG</name>
<protein>
    <recommendedName>
        <fullName evidence="4">Secreted protein</fullName>
    </recommendedName>
</protein>
<evidence type="ECO:0000313" key="2">
    <source>
        <dbReference type="EMBL" id="KAG2538845.1"/>
    </source>
</evidence>
<gene>
    <name evidence="2" type="ORF">PVAP13_9NG413628</name>
</gene>
<evidence type="ECO:0008006" key="4">
    <source>
        <dbReference type="Google" id="ProtNLM"/>
    </source>
</evidence>
<feature type="signal peptide" evidence="1">
    <location>
        <begin position="1"/>
        <end position="16"/>
    </location>
</feature>
<feature type="chain" id="PRO_5035941758" description="Secreted protein" evidence="1">
    <location>
        <begin position="17"/>
        <end position="70"/>
    </location>
</feature>
<dbReference type="Proteomes" id="UP000823388">
    <property type="component" value="Chromosome 9N"/>
</dbReference>
<reference evidence="2" key="1">
    <citation type="submission" date="2020-05" db="EMBL/GenBank/DDBJ databases">
        <title>WGS assembly of Panicum virgatum.</title>
        <authorList>
            <person name="Lovell J.T."/>
            <person name="Jenkins J."/>
            <person name="Shu S."/>
            <person name="Juenger T.E."/>
            <person name="Schmutz J."/>
        </authorList>
    </citation>
    <scope>NUCLEOTIDE SEQUENCE</scope>
    <source>
        <strain evidence="2">AP13</strain>
    </source>
</reference>
<dbReference type="AlphaFoldDB" id="A0A8T0MP84"/>
<evidence type="ECO:0000313" key="3">
    <source>
        <dbReference type="Proteomes" id="UP000823388"/>
    </source>
</evidence>
<evidence type="ECO:0000256" key="1">
    <source>
        <dbReference type="SAM" id="SignalP"/>
    </source>
</evidence>
<dbReference type="EMBL" id="CM029054">
    <property type="protein sequence ID" value="KAG2538845.1"/>
    <property type="molecule type" value="Genomic_DNA"/>
</dbReference>